<feature type="region of interest" description="Disordered" evidence="1">
    <location>
        <begin position="1"/>
        <end position="59"/>
    </location>
</feature>
<feature type="compositionally biased region" description="Polar residues" evidence="1">
    <location>
        <begin position="37"/>
        <end position="59"/>
    </location>
</feature>
<dbReference type="Proteomes" id="UP000076852">
    <property type="component" value="Chromosome 1"/>
</dbReference>
<dbReference type="AlphaFoldDB" id="A0A160FMD2"/>
<evidence type="ECO:0000256" key="1">
    <source>
        <dbReference type="SAM" id="MobiDB-lite"/>
    </source>
</evidence>
<evidence type="ECO:0000313" key="3">
    <source>
        <dbReference type="Proteomes" id="UP000076852"/>
    </source>
</evidence>
<proteinExistence type="predicted"/>
<dbReference type="EMBL" id="CP014578">
    <property type="protein sequence ID" value="ANB73632.1"/>
    <property type="molecule type" value="Genomic_DNA"/>
</dbReference>
<accession>A0A160FMD2</accession>
<reference evidence="2 3" key="1">
    <citation type="journal article" date="2016" name="Gene">
        <title>PacBio SMRT assembly of a complex multi-replicon genome reveals chlorocatechol degradative operon in a region of genome plasticity.</title>
        <authorList>
            <person name="Ricker N."/>
            <person name="Shen S.Y."/>
            <person name="Goordial J."/>
            <person name="Jin S."/>
            <person name="Fulthorpe R.R."/>
        </authorList>
    </citation>
    <scope>NUCLEOTIDE SEQUENCE [LARGE SCALE GENOMIC DNA]</scope>
    <source>
        <strain evidence="2 3">OLGA172</strain>
    </source>
</reference>
<evidence type="ECO:0000313" key="2">
    <source>
        <dbReference type="EMBL" id="ANB73632.1"/>
    </source>
</evidence>
<name>A0A160FMD2_9BURK</name>
<protein>
    <submittedName>
        <fullName evidence="2">Uncharacterized protein</fullName>
    </submittedName>
</protein>
<sequence length="59" mass="5756">MLPHLSPSRTAVVTTGEPVNGANVASGVSVNGAARNGVSTSGTGIETTPDGATSETFNL</sequence>
<keyword evidence="3" id="KW-1185">Reference proteome</keyword>
<gene>
    <name evidence="2" type="ORF">AYM40_15650</name>
</gene>
<organism evidence="2 3">
    <name type="scientific">Paraburkholderia phytofirmans OLGA172</name>
    <dbReference type="NCBI Taxonomy" id="1417228"/>
    <lineage>
        <taxon>Bacteria</taxon>
        <taxon>Pseudomonadati</taxon>
        <taxon>Pseudomonadota</taxon>
        <taxon>Betaproteobacteria</taxon>
        <taxon>Burkholderiales</taxon>
        <taxon>Burkholderiaceae</taxon>
        <taxon>Paraburkholderia</taxon>
    </lineage>
</organism>
<dbReference type="KEGG" id="buz:AYM40_15650"/>